<keyword evidence="3" id="KW-0762">Sugar transport</keyword>
<dbReference type="InterPro" id="IPR003501">
    <property type="entry name" value="PTS_EIIB_2/3"/>
</dbReference>
<dbReference type="Proteomes" id="UP000284178">
    <property type="component" value="Unassembled WGS sequence"/>
</dbReference>
<dbReference type="Pfam" id="PF02302">
    <property type="entry name" value="PTS_IIB"/>
    <property type="match status" value="1"/>
</dbReference>
<dbReference type="GO" id="GO:0022877">
    <property type="term" value="F:protein-N(PI)-phosphohistidine-fructose phosphotransferase system transporter activity"/>
    <property type="evidence" value="ECO:0007669"/>
    <property type="project" value="InterPro"/>
</dbReference>
<dbReference type="Gene3D" id="3.40.50.2300">
    <property type="match status" value="1"/>
</dbReference>
<dbReference type="GO" id="GO:0090563">
    <property type="term" value="F:protein-phosphocysteine-sugar phosphotransferase activity"/>
    <property type="evidence" value="ECO:0007669"/>
    <property type="project" value="TreeGrafter"/>
</dbReference>
<reference evidence="8 9" key="1">
    <citation type="submission" date="2018-08" db="EMBL/GenBank/DDBJ databases">
        <title>A genome reference for cultivated species of the human gut microbiota.</title>
        <authorList>
            <person name="Zou Y."/>
            <person name="Xue W."/>
            <person name="Luo G."/>
        </authorList>
    </citation>
    <scope>NUCLEOTIDE SEQUENCE [LARGE SCALE GENOMIC DNA]</scope>
    <source>
        <strain evidence="8 9">AF24-29</strain>
    </source>
</reference>
<dbReference type="GO" id="GO:0009401">
    <property type="term" value="P:phosphoenolpyruvate-dependent sugar phosphotransferase system"/>
    <property type="evidence" value="ECO:0007669"/>
    <property type="project" value="UniProtKB-KW"/>
</dbReference>
<evidence type="ECO:0000313" key="9">
    <source>
        <dbReference type="Proteomes" id="UP000284178"/>
    </source>
</evidence>
<evidence type="ECO:0000259" key="7">
    <source>
        <dbReference type="PROSITE" id="PS51099"/>
    </source>
</evidence>
<proteinExistence type="predicted"/>
<name>A0A412G4C0_9FIRM</name>
<evidence type="ECO:0000256" key="1">
    <source>
        <dbReference type="ARBA" id="ARBA00022448"/>
    </source>
</evidence>
<dbReference type="SUPFAM" id="SSF52794">
    <property type="entry name" value="PTS system IIB component-like"/>
    <property type="match status" value="1"/>
</dbReference>
<evidence type="ECO:0000313" key="8">
    <source>
        <dbReference type="EMBL" id="RGR75554.1"/>
    </source>
</evidence>
<dbReference type="PROSITE" id="PS51099">
    <property type="entry name" value="PTS_EIIB_TYPE_2"/>
    <property type="match status" value="1"/>
</dbReference>
<dbReference type="GO" id="GO:0005886">
    <property type="term" value="C:plasma membrane"/>
    <property type="evidence" value="ECO:0007669"/>
    <property type="project" value="TreeGrafter"/>
</dbReference>
<dbReference type="InterPro" id="IPR036095">
    <property type="entry name" value="PTS_EIIB-like_sf"/>
</dbReference>
<evidence type="ECO:0000256" key="6">
    <source>
        <dbReference type="ARBA" id="ARBA00022777"/>
    </source>
</evidence>
<evidence type="ECO:0000256" key="4">
    <source>
        <dbReference type="ARBA" id="ARBA00022679"/>
    </source>
</evidence>
<gene>
    <name evidence="8" type="ORF">DWY25_04780</name>
</gene>
<dbReference type="EMBL" id="QRUP01000004">
    <property type="protein sequence ID" value="RGR75554.1"/>
    <property type="molecule type" value="Genomic_DNA"/>
</dbReference>
<protein>
    <submittedName>
        <fullName evidence="8">PTS fructose transporter subunit IIB</fullName>
    </submittedName>
</protein>
<keyword evidence="6" id="KW-0418">Kinase</keyword>
<dbReference type="InterPro" id="IPR003353">
    <property type="entry name" value="PTS_IIB_fruc"/>
</dbReference>
<evidence type="ECO:0000256" key="2">
    <source>
        <dbReference type="ARBA" id="ARBA00022553"/>
    </source>
</evidence>
<dbReference type="GO" id="GO:0016301">
    <property type="term" value="F:kinase activity"/>
    <property type="evidence" value="ECO:0007669"/>
    <property type="project" value="UniProtKB-KW"/>
</dbReference>
<dbReference type="PANTHER" id="PTHR30505:SF0">
    <property type="entry name" value="FRUCTOSE-LIKE PTS SYSTEM EIIBC COMPONENT-RELATED"/>
    <property type="match status" value="1"/>
</dbReference>
<organism evidence="8 9">
    <name type="scientific">Holdemania filiformis</name>
    <dbReference type="NCBI Taxonomy" id="61171"/>
    <lineage>
        <taxon>Bacteria</taxon>
        <taxon>Bacillati</taxon>
        <taxon>Bacillota</taxon>
        <taxon>Erysipelotrichia</taxon>
        <taxon>Erysipelotrichales</taxon>
        <taxon>Erysipelotrichaceae</taxon>
        <taxon>Holdemania</taxon>
    </lineage>
</organism>
<dbReference type="InterPro" id="IPR013011">
    <property type="entry name" value="PTS_EIIB_2"/>
</dbReference>
<sequence>MKSQWFLFTMKVKKGGTAMKKKIVGLCACPAGIAHTYIVADKLEGEAKRMGYEAKVETQGFAGIENELTREDLNEASLIILANDIAISGEERFEGYEAKTVHSSMHEILHHAHEVIERFFEKEG</sequence>
<evidence type="ECO:0000256" key="3">
    <source>
        <dbReference type="ARBA" id="ARBA00022597"/>
    </source>
</evidence>
<dbReference type="CDD" id="cd05569">
    <property type="entry name" value="PTS_IIB_fructose"/>
    <property type="match status" value="1"/>
</dbReference>
<accession>A0A412G4C0</accession>
<keyword evidence="1" id="KW-0813">Transport</keyword>
<keyword evidence="9" id="KW-1185">Reference proteome</keyword>
<dbReference type="AlphaFoldDB" id="A0A412G4C0"/>
<dbReference type="NCBIfam" id="TIGR00829">
    <property type="entry name" value="FRU"/>
    <property type="match status" value="1"/>
</dbReference>
<keyword evidence="5" id="KW-0598">Phosphotransferase system</keyword>
<dbReference type="PANTHER" id="PTHR30505">
    <property type="entry name" value="FRUCTOSE-LIKE PERMEASE"/>
    <property type="match status" value="1"/>
</dbReference>
<keyword evidence="4" id="KW-0808">Transferase</keyword>
<dbReference type="InterPro" id="IPR050864">
    <property type="entry name" value="Bacterial_PTS_Sugar_Transport"/>
</dbReference>
<feature type="domain" description="PTS EIIB type-2" evidence="7">
    <location>
        <begin position="21"/>
        <end position="120"/>
    </location>
</feature>
<keyword evidence="2" id="KW-0597">Phosphoprotein</keyword>
<evidence type="ECO:0000256" key="5">
    <source>
        <dbReference type="ARBA" id="ARBA00022683"/>
    </source>
</evidence>
<comment type="caution">
    <text evidence="8">The sequence shown here is derived from an EMBL/GenBank/DDBJ whole genome shotgun (WGS) entry which is preliminary data.</text>
</comment>